<organism evidence="1 2">
    <name type="scientific">Littorina saxatilis</name>
    <dbReference type="NCBI Taxonomy" id="31220"/>
    <lineage>
        <taxon>Eukaryota</taxon>
        <taxon>Metazoa</taxon>
        <taxon>Spiralia</taxon>
        <taxon>Lophotrochozoa</taxon>
        <taxon>Mollusca</taxon>
        <taxon>Gastropoda</taxon>
        <taxon>Caenogastropoda</taxon>
        <taxon>Littorinimorpha</taxon>
        <taxon>Littorinoidea</taxon>
        <taxon>Littorinidae</taxon>
        <taxon>Littorina</taxon>
    </lineage>
</organism>
<evidence type="ECO:0000313" key="2">
    <source>
        <dbReference type="Proteomes" id="UP001374579"/>
    </source>
</evidence>
<sequence>MANKRHVEYSTEELEAKKMLLTPAATKRANINAAKSLRDFLRQKRQAVNFEDFIPEQLNEVLGHFYMGVRTENKSHFKCPRITHRNSAGEQYIGERKKNRNAVMNCRCPRSYMSMWGIHGLSSVLGVPVQSVYPRHSMEVSM</sequence>
<gene>
    <name evidence="1" type="ORF">V1264_022200</name>
</gene>
<evidence type="ECO:0000313" key="1">
    <source>
        <dbReference type="EMBL" id="KAK7088264.1"/>
    </source>
</evidence>
<comment type="caution">
    <text evidence="1">The sequence shown here is derived from an EMBL/GenBank/DDBJ whole genome shotgun (WGS) entry which is preliminary data.</text>
</comment>
<keyword evidence="2" id="KW-1185">Reference proteome</keyword>
<reference evidence="1 2" key="1">
    <citation type="submission" date="2024-02" db="EMBL/GenBank/DDBJ databases">
        <title>Chromosome-scale genome assembly of the rough periwinkle Littorina saxatilis.</title>
        <authorList>
            <person name="De Jode A."/>
            <person name="Faria R."/>
            <person name="Formenti G."/>
            <person name="Sims Y."/>
            <person name="Smith T.P."/>
            <person name="Tracey A."/>
            <person name="Wood J.M.D."/>
            <person name="Zagrodzka Z.B."/>
            <person name="Johannesson K."/>
            <person name="Butlin R.K."/>
            <person name="Leder E.H."/>
        </authorList>
    </citation>
    <scope>NUCLEOTIDE SEQUENCE [LARGE SCALE GENOMIC DNA]</scope>
    <source>
        <strain evidence="1">Snail1</strain>
        <tissue evidence="1">Muscle</tissue>
    </source>
</reference>
<dbReference type="AlphaFoldDB" id="A0AAN9FXB1"/>
<dbReference type="EMBL" id="JBAMIC010004070">
    <property type="protein sequence ID" value="KAK7088264.1"/>
    <property type="molecule type" value="Genomic_DNA"/>
</dbReference>
<name>A0AAN9FXB1_9CAEN</name>
<accession>A0AAN9FXB1</accession>
<dbReference type="Proteomes" id="UP001374579">
    <property type="component" value="Unassembled WGS sequence"/>
</dbReference>
<protein>
    <submittedName>
        <fullName evidence="1">Uncharacterized protein</fullName>
    </submittedName>
</protein>
<proteinExistence type="predicted"/>